<dbReference type="InterPro" id="IPR013078">
    <property type="entry name" value="His_Pase_superF_clade-1"/>
</dbReference>
<reference evidence="1 2" key="1">
    <citation type="submission" date="2023-03" db="EMBL/GenBank/DDBJ databases">
        <title>YIM 133296 draft genome.</title>
        <authorList>
            <person name="Xiong L."/>
        </authorList>
    </citation>
    <scope>NUCLEOTIDE SEQUENCE [LARGE SCALE GENOMIC DNA]</scope>
    <source>
        <strain evidence="1 2">YIM 133296</strain>
    </source>
</reference>
<sequence>MGSRLLAVAHAPTAATRTARFPLDEDELSPVPELGPLSRRLTWATSGPERRCSTTASVLGVNASGDVAWADLDAGRWSGKSLEEVVATDGAQALQRWLGDPAYDGHGGESVAALHERVRGSLDLHEGDGLAIVVTSPAVLRALVVVALGAPAEAHRQVSAGPLDGVELSRERPGGSGWSLVRLRPYPQWLQARDLADDRDGGSA</sequence>
<organism evidence="1 2">
    <name type="scientific">Luteipulveratus flavus</name>
    <dbReference type="NCBI Taxonomy" id="3031728"/>
    <lineage>
        <taxon>Bacteria</taxon>
        <taxon>Bacillati</taxon>
        <taxon>Actinomycetota</taxon>
        <taxon>Actinomycetes</taxon>
        <taxon>Micrococcales</taxon>
        <taxon>Dermacoccaceae</taxon>
        <taxon>Luteipulveratus</taxon>
    </lineage>
</organism>
<dbReference type="InterPro" id="IPR029033">
    <property type="entry name" value="His_PPase_superfam"/>
</dbReference>
<dbReference type="EMBL" id="JAROAV010000028">
    <property type="protein sequence ID" value="MDF8264427.1"/>
    <property type="molecule type" value="Genomic_DNA"/>
</dbReference>
<comment type="caution">
    <text evidence="1">The sequence shown here is derived from an EMBL/GenBank/DDBJ whole genome shotgun (WGS) entry which is preliminary data.</text>
</comment>
<proteinExistence type="predicted"/>
<evidence type="ECO:0000313" key="1">
    <source>
        <dbReference type="EMBL" id="MDF8264427.1"/>
    </source>
</evidence>
<gene>
    <name evidence="1" type="ORF">P4R38_09245</name>
</gene>
<evidence type="ECO:0000313" key="2">
    <source>
        <dbReference type="Proteomes" id="UP001528912"/>
    </source>
</evidence>
<dbReference type="Gene3D" id="3.40.50.1240">
    <property type="entry name" value="Phosphoglycerate mutase-like"/>
    <property type="match status" value="1"/>
</dbReference>
<dbReference type="Pfam" id="PF00300">
    <property type="entry name" value="His_Phos_1"/>
    <property type="match status" value="1"/>
</dbReference>
<name>A0ABT6C6C4_9MICO</name>
<dbReference type="SUPFAM" id="SSF53254">
    <property type="entry name" value="Phosphoglycerate mutase-like"/>
    <property type="match status" value="1"/>
</dbReference>
<accession>A0ABT6C6C4</accession>
<dbReference type="RefSeq" id="WP_277191920.1">
    <property type="nucleotide sequence ID" value="NZ_JAROAV010000028.1"/>
</dbReference>
<keyword evidence="2" id="KW-1185">Reference proteome</keyword>
<protein>
    <submittedName>
        <fullName evidence="1">Histidine phosphatase family protein</fullName>
    </submittedName>
</protein>
<dbReference type="Proteomes" id="UP001528912">
    <property type="component" value="Unassembled WGS sequence"/>
</dbReference>